<comment type="caution">
    <text evidence="1">The sequence shown here is derived from an EMBL/GenBank/DDBJ whole genome shotgun (WGS) entry which is preliminary data.</text>
</comment>
<organism evidence="1 2">
    <name type="scientific">Smallanthus sonchifolius</name>
    <dbReference type="NCBI Taxonomy" id="185202"/>
    <lineage>
        <taxon>Eukaryota</taxon>
        <taxon>Viridiplantae</taxon>
        <taxon>Streptophyta</taxon>
        <taxon>Embryophyta</taxon>
        <taxon>Tracheophyta</taxon>
        <taxon>Spermatophyta</taxon>
        <taxon>Magnoliopsida</taxon>
        <taxon>eudicotyledons</taxon>
        <taxon>Gunneridae</taxon>
        <taxon>Pentapetalae</taxon>
        <taxon>asterids</taxon>
        <taxon>campanulids</taxon>
        <taxon>Asterales</taxon>
        <taxon>Asteraceae</taxon>
        <taxon>Asteroideae</taxon>
        <taxon>Heliantheae alliance</taxon>
        <taxon>Millerieae</taxon>
        <taxon>Smallanthus</taxon>
    </lineage>
</organism>
<gene>
    <name evidence="1" type="ORF">L1987_15157</name>
</gene>
<protein>
    <submittedName>
        <fullName evidence="1">Uncharacterized protein</fullName>
    </submittedName>
</protein>
<sequence>MPQEDEVTSYKKCSASVIFGEEEVSKVINVPKNANIPTENCILVEPDEIVVVKPNIQNVKPQFPKGFKKVKFVNTGNMQQEVSKIEKISNEDFIENKIFEEADVYEQESEDPFFKFQSRGSYQHVQIVRKFVERRRCFHYDEQGYIYDHRPYKAEGKRFVDPSLAKPFMKPRTFVHNVDNSRKVLKSKMLVRNDVSGNSQCHGSDSPSIKKRRRNNQLQKLLFQSDPSKKFGNDAGSFKRSNNSELGNPSSVSENLLQEVSGSKGQSRRTIDNT</sequence>
<name>A0ACB9J6C7_9ASTR</name>
<evidence type="ECO:0000313" key="1">
    <source>
        <dbReference type="EMBL" id="KAI3815488.1"/>
    </source>
</evidence>
<reference evidence="1 2" key="2">
    <citation type="journal article" date="2022" name="Mol. Ecol. Resour.">
        <title>The genomes of chicory, endive, great burdock and yacon provide insights into Asteraceae paleo-polyploidization history and plant inulin production.</title>
        <authorList>
            <person name="Fan W."/>
            <person name="Wang S."/>
            <person name="Wang H."/>
            <person name="Wang A."/>
            <person name="Jiang F."/>
            <person name="Liu H."/>
            <person name="Zhao H."/>
            <person name="Xu D."/>
            <person name="Zhang Y."/>
        </authorList>
    </citation>
    <scope>NUCLEOTIDE SEQUENCE [LARGE SCALE GENOMIC DNA]</scope>
    <source>
        <strain evidence="2">cv. Yunnan</strain>
        <tissue evidence="1">Leaves</tissue>
    </source>
</reference>
<accession>A0ACB9J6C7</accession>
<dbReference type="EMBL" id="CM042022">
    <property type="protein sequence ID" value="KAI3815488.1"/>
    <property type="molecule type" value="Genomic_DNA"/>
</dbReference>
<evidence type="ECO:0000313" key="2">
    <source>
        <dbReference type="Proteomes" id="UP001056120"/>
    </source>
</evidence>
<reference evidence="2" key="1">
    <citation type="journal article" date="2022" name="Mol. Ecol. Resour.">
        <title>The genomes of chicory, endive, great burdock and yacon provide insights into Asteraceae palaeo-polyploidization history and plant inulin production.</title>
        <authorList>
            <person name="Fan W."/>
            <person name="Wang S."/>
            <person name="Wang H."/>
            <person name="Wang A."/>
            <person name="Jiang F."/>
            <person name="Liu H."/>
            <person name="Zhao H."/>
            <person name="Xu D."/>
            <person name="Zhang Y."/>
        </authorList>
    </citation>
    <scope>NUCLEOTIDE SEQUENCE [LARGE SCALE GENOMIC DNA]</scope>
    <source>
        <strain evidence="2">cv. Yunnan</strain>
    </source>
</reference>
<proteinExistence type="predicted"/>
<keyword evidence="2" id="KW-1185">Reference proteome</keyword>
<dbReference type="Proteomes" id="UP001056120">
    <property type="component" value="Linkage Group LG05"/>
</dbReference>